<organism evidence="5">
    <name type="scientific">hydrothermal vent metagenome</name>
    <dbReference type="NCBI Taxonomy" id="652676"/>
    <lineage>
        <taxon>unclassified sequences</taxon>
        <taxon>metagenomes</taxon>
        <taxon>ecological metagenomes</taxon>
    </lineage>
</organism>
<dbReference type="EMBL" id="UOGE01000116">
    <property type="protein sequence ID" value="VAX26082.1"/>
    <property type="molecule type" value="Genomic_DNA"/>
</dbReference>
<dbReference type="GO" id="GO:0005829">
    <property type="term" value="C:cytosol"/>
    <property type="evidence" value="ECO:0007669"/>
    <property type="project" value="TreeGrafter"/>
</dbReference>
<dbReference type="GO" id="GO:0047348">
    <property type="term" value="F:glycerol-3-phosphate cytidylyltransferase activity"/>
    <property type="evidence" value="ECO:0007669"/>
    <property type="project" value="UniProtKB-EC"/>
</dbReference>
<evidence type="ECO:0000259" key="3">
    <source>
        <dbReference type="Pfam" id="PF00294"/>
    </source>
</evidence>
<sequence length="508" mass="56208">MKHSEKIKSLDDLSVITNKKRAEGEVIVHCHGVFDLLHIGHIKHLAAARKMGDFLTVTITPDKFVNKGPHRPAFPDVLRAEALAALGCVDYVAINKWATAVETIRLLKPSKYVKGVVHSNGKRDHTNAIDNEDKAVKSVGGELILTDEETYSASTLINRFVDIFTEETKEFLAEFREKFTPEQVIGYVQQIQSLKILTIGEIIIDEYQFCSAMGKANKEAVLAVKSLYKETYAGGILAVANHVSNFCDNVGLISFLGENSSYESFIKEKLYPGVSARLMVKSGCPTIVKRRFIEEYLGAKLFEVYEIENGDINEKMEEEFCGILDNTIDDYDVVVVADYGHGLLSEKSIDILCDKAKFLAVNTQTNAGNMGFNTISKYNRANYISIAEPEIRLDNRKTNEDLDDLIRHTSSRLSCDTMMITRGKLGCVVYDKDNGITKTPALSVKMVDRIGAGDAVLSITAPLVYLKAPTEIVSFIGNVVGAEACAIMGNKSSIETSSLYRHITSLMK</sequence>
<dbReference type="NCBIfam" id="TIGR00125">
    <property type="entry name" value="cyt_tran_rel"/>
    <property type="match status" value="1"/>
</dbReference>
<dbReference type="Pfam" id="PF01467">
    <property type="entry name" value="CTP_transf_like"/>
    <property type="match status" value="1"/>
</dbReference>
<dbReference type="PANTHER" id="PTHR46969:SF1">
    <property type="entry name" value="BIFUNCTIONAL PROTEIN HLDE"/>
    <property type="match status" value="1"/>
</dbReference>
<dbReference type="GO" id="GO:0033785">
    <property type="term" value="F:heptose 7-phosphate kinase activity"/>
    <property type="evidence" value="ECO:0007669"/>
    <property type="project" value="TreeGrafter"/>
</dbReference>
<dbReference type="SUPFAM" id="SSF53613">
    <property type="entry name" value="Ribokinase-like"/>
    <property type="match status" value="1"/>
</dbReference>
<dbReference type="InterPro" id="IPR004821">
    <property type="entry name" value="Cyt_trans-like"/>
</dbReference>
<feature type="domain" description="Carbohydrate kinase PfkB" evidence="3">
    <location>
        <begin position="195"/>
        <end position="458"/>
    </location>
</feature>
<dbReference type="Pfam" id="PF00294">
    <property type="entry name" value="PfkB"/>
    <property type="match status" value="1"/>
</dbReference>
<dbReference type="GO" id="GO:0033786">
    <property type="term" value="F:heptose-1-phosphate adenylyltransferase activity"/>
    <property type="evidence" value="ECO:0007669"/>
    <property type="project" value="TreeGrafter"/>
</dbReference>
<keyword evidence="1" id="KW-0511">Multifunctional enzyme</keyword>
<evidence type="ECO:0000313" key="5">
    <source>
        <dbReference type="EMBL" id="VAX26082.1"/>
    </source>
</evidence>
<evidence type="ECO:0000256" key="2">
    <source>
        <dbReference type="ARBA" id="ARBA00023277"/>
    </source>
</evidence>
<dbReference type="Gene3D" id="3.40.50.620">
    <property type="entry name" value="HUPs"/>
    <property type="match status" value="1"/>
</dbReference>
<dbReference type="InterPro" id="IPR011611">
    <property type="entry name" value="PfkB_dom"/>
</dbReference>
<reference evidence="5" key="1">
    <citation type="submission" date="2018-06" db="EMBL/GenBank/DDBJ databases">
        <authorList>
            <person name="Zhirakovskaya E."/>
        </authorList>
    </citation>
    <scope>NUCLEOTIDE SEQUENCE</scope>
</reference>
<accession>A0A3B1CCY1</accession>
<keyword evidence="5" id="KW-0808">Transferase</keyword>
<keyword evidence="2" id="KW-0119">Carbohydrate metabolism</keyword>
<dbReference type="Gene3D" id="3.40.1190.20">
    <property type="match status" value="1"/>
</dbReference>
<evidence type="ECO:0000256" key="1">
    <source>
        <dbReference type="ARBA" id="ARBA00023268"/>
    </source>
</evidence>
<keyword evidence="5" id="KW-0548">Nucleotidyltransferase</keyword>
<feature type="domain" description="Cytidyltransferase-like" evidence="4">
    <location>
        <begin position="31"/>
        <end position="116"/>
    </location>
</feature>
<protein>
    <submittedName>
        <fullName evidence="5">Glycerol-3-phosphate cytidylyltransferase</fullName>
        <ecNumber evidence="5">2.7.7.39</ecNumber>
    </submittedName>
</protein>
<dbReference type="InterPro" id="IPR029056">
    <property type="entry name" value="Ribokinase-like"/>
</dbReference>
<dbReference type="SUPFAM" id="SSF52374">
    <property type="entry name" value="Nucleotidylyl transferase"/>
    <property type="match status" value="1"/>
</dbReference>
<dbReference type="AlphaFoldDB" id="A0A3B1CCY1"/>
<proteinExistence type="predicted"/>
<dbReference type="InterPro" id="IPR014729">
    <property type="entry name" value="Rossmann-like_a/b/a_fold"/>
</dbReference>
<dbReference type="EC" id="2.7.7.39" evidence="5"/>
<evidence type="ECO:0000259" key="4">
    <source>
        <dbReference type="Pfam" id="PF01467"/>
    </source>
</evidence>
<dbReference type="PANTHER" id="PTHR46969">
    <property type="entry name" value="BIFUNCTIONAL PROTEIN HLDE"/>
    <property type="match status" value="1"/>
</dbReference>
<name>A0A3B1CCY1_9ZZZZ</name>
<gene>
    <name evidence="5" type="ORF">MNBD_NITROSPINAE02-631</name>
</gene>